<keyword evidence="3 4" id="KW-0732">Signal</keyword>
<dbReference type="Gene3D" id="1.10.2010.10">
    <property type="entry name" value="Crustacean CHH/MIH/GIH neurohormone"/>
    <property type="match status" value="1"/>
</dbReference>
<dbReference type="InterPro" id="IPR031098">
    <property type="entry name" value="Crust_neurohorm"/>
</dbReference>
<comment type="similarity">
    <text evidence="2">Belongs to the arthropod CHH/MIH/GIH/VIH hormone family.</text>
</comment>
<dbReference type="Pfam" id="PF01147">
    <property type="entry name" value="Crust_neurohorm"/>
    <property type="match status" value="1"/>
</dbReference>
<evidence type="ECO:0000256" key="4">
    <source>
        <dbReference type="SAM" id="SignalP"/>
    </source>
</evidence>
<reference evidence="5 6" key="1">
    <citation type="submission" date="2021-06" db="EMBL/GenBank/DDBJ databases">
        <title>Caerostris extrusa draft genome.</title>
        <authorList>
            <person name="Kono N."/>
            <person name="Arakawa K."/>
        </authorList>
    </citation>
    <scope>NUCLEOTIDE SEQUENCE [LARGE SCALE GENOMIC DNA]</scope>
</reference>
<name>A0AAV4R0M1_CAEEX</name>
<evidence type="ECO:0000256" key="1">
    <source>
        <dbReference type="ARBA" id="ARBA00003845"/>
    </source>
</evidence>
<dbReference type="AlphaFoldDB" id="A0AAV4R0M1"/>
<feature type="signal peptide" evidence="4">
    <location>
        <begin position="1"/>
        <end position="19"/>
    </location>
</feature>
<dbReference type="EMBL" id="BPLR01007218">
    <property type="protein sequence ID" value="GIY15285.1"/>
    <property type="molecule type" value="Genomic_DNA"/>
</dbReference>
<feature type="chain" id="PRO_5043864952" evidence="4">
    <location>
        <begin position="20"/>
        <end position="96"/>
    </location>
</feature>
<gene>
    <name evidence="5" type="ORF">CEXT_784641</name>
</gene>
<dbReference type="SUPFAM" id="SSF81778">
    <property type="entry name" value="Crustacean CHH/MIH/GIH neurohormone"/>
    <property type="match status" value="1"/>
</dbReference>
<sequence length="96" mass="11015">MLRPLALVLVVFLTAACCSEELKAMFSNLECGGTYDKYKMFAAVGLCEECYNLWKEDTMRDLCTDVFSRKVNDNWIVVQENNDLSFGEAPWLRSSR</sequence>
<evidence type="ECO:0000256" key="3">
    <source>
        <dbReference type="ARBA" id="ARBA00022729"/>
    </source>
</evidence>
<accession>A0AAV4R0M1</accession>
<dbReference type="Proteomes" id="UP001054945">
    <property type="component" value="Unassembled WGS sequence"/>
</dbReference>
<organism evidence="5 6">
    <name type="scientific">Caerostris extrusa</name>
    <name type="common">Bark spider</name>
    <name type="synonym">Caerostris bankana</name>
    <dbReference type="NCBI Taxonomy" id="172846"/>
    <lineage>
        <taxon>Eukaryota</taxon>
        <taxon>Metazoa</taxon>
        <taxon>Ecdysozoa</taxon>
        <taxon>Arthropoda</taxon>
        <taxon>Chelicerata</taxon>
        <taxon>Arachnida</taxon>
        <taxon>Araneae</taxon>
        <taxon>Araneomorphae</taxon>
        <taxon>Entelegynae</taxon>
        <taxon>Araneoidea</taxon>
        <taxon>Araneidae</taxon>
        <taxon>Caerostris</taxon>
    </lineage>
</organism>
<dbReference type="PROSITE" id="PS51257">
    <property type="entry name" value="PROKAR_LIPOPROTEIN"/>
    <property type="match status" value="1"/>
</dbReference>
<proteinExistence type="inferred from homology"/>
<comment type="caution">
    <text evidence="5">The sequence shown here is derived from an EMBL/GenBank/DDBJ whole genome shotgun (WGS) entry which is preliminary data.</text>
</comment>
<evidence type="ECO:0000256" key="2">
    <source>
        <dbReference type="ARBA" id="ARBA00005447"/>
    </source>
</evidence>
<keyword evidence="6" id="KW-1185">Reference proteome</keyword>
<protein>
    <submittedName>
        <fullName evidence="5">Uncharacterized protein</fullName>
    </submittedName>
</protein>
<dbReference type="InterPro" id="IPR035957">
    <property type="entry name" value="Crust_neurohorm_sf"/>
</dbReference>
<evidence type="ECO:0000313" key="5">
    <source>
        <dbReference type="EMBL" id="GIY15285.1"/>
    </source>
</evidence>
<comment type="function">
    <text evidence="1">May increase the toxicity of alpha-latrotoxin and/or other venom components. Is non-toxic to mice and to the cockroach Periplaneta americana.</text>
</comment>
<evidence type="ECO:0000313" key="6">
    <source>
        <dbReference type="Proteomes" id="UP001054945"/>
    </source>
</evidence>